<feature type="region of interest" description="Disordered" evidence="1">
    <location>
        <begin position="282"/>
        <end position="302"/>
    </location>
</feature>
<reference evidence="2" key="1">
    <citation type="submission" date="2020-11" db="EMBL/GenBank/DDBJ databases">
        <authorList>
            <person name="Tran Van P."/>
        </authorList>
    </citation>
    <scope>NUCLEOTIDE SEQUENCE</scope>
</reference>
<evidence type="ECO:0000256" key="1">
    <source>
        <dbReference type="SAM" id="MobiDB-lite"/>
    </source>
</evidence>
<protein>
    <submittedName>
        <fullName evidence="2">Uncharacterized protein</fullName>
    </submittedName>
</protein>
<gene>
    <name evidence="2" type="ORF">TTEB3V08_LOCUS2732</name>
</gene>
<organism evidence="2">
    <name type="scientific">Timema tahoe</name>
    <dbReference type="NCBI Taxonomy" id="61484"/>
    <lineage>
        <taxon>Eukaryota</taxon>
        <taxon>Metazoa</taxon>
        <taxon>Ecdysozoa</taxon>
        <taxon>Arthropoda</taxon>
        <taxon>Hexapoda</taxon>
        <taxon>Insecta</taxon>
        <taxon>Pterygota</taxon>
        <taxon>Neoptera</taxon>
        <taxon>Polyneoptera</taxon>
        <taxon>Phasmatodea</taxon>
        <taxon>Timematodea</taxon>
        <taxon>Timematoidea</taxon>
        <taxon>Timematidae</taxon>
        <taxon>Timema</taxon>
    </lineage>
</organism>
<sequence length="302" mass="31218">MTNFALWRLRPQTPGITDGDTTKSNRTKFVDLDKSVAAGAGRPLFVTRTVPGLIRTNDCLPASSYSSSASKSLTVYLFGEIEHVLQYLARTPALPGGDMAQNTPTLKSRGSRGTLGLNVPGSRGTLGLTVPGSRGTLGLNVPGSRGTLGLNVPGSRRNTSIGLTVPGSRGTLGLNVPGSRGTLGLTVPGSRGTLGLNVPGSRGTLGLNVPGSRRNTSIGLTVPGSRGTLGLNELINRRECVAITHLDDLVQIPHVDALRLDDLHDDAVHVAEMRVAVPWSPRGRAGGADVTAGAAHPAVGRA</sequence>
<name>A0A7R9FJ97_9NEOP</name>
<feature type="region of interest" description="Disordered" evidence="1">
    <location>
        <begin position="103"/>
        <end position="125"/>
    </location>
</feature>
<evidence type="ECO:0000313" key="2">
    <source>
        <dbReference type="EMBL" id="CAD7454632.1"/>
    </source>
</evidence>
<accession>A0A7R9FJ97</accession>
<dbReference type="AlphaFoldDB" id="A0A7R9FJ97"/>
<proteinExistence type="predicted"/>
<dbReference type="EMBL" id="OE000663">
    <property type="protein sequence ID" value="CAD7454632.1"/>
    <property type="molecule type" value="Genomic_DNA"/>
</dbReference>